<dbReference type="GO" id="GO:0020037">
    <property type="term" value="F:heme binding"/>
    <property type="evidence" value="ECO:0007669"/>
    <property type="project" value="InterPro"/>
</dbReference>
<dbReference type="KEGG" id="rmm:ROSMUCSMR3_00029"/>
<keyword evidence="2 6" id="KW-0349">Heme</keyword>
<dbReference type="InterPro" id="IPR012292">
    <property type="entry name" value="Globin/Proto"/>
</dbReference>
<feature type="binding site" description="distal binding residue" evidence="6">
    <location>
        <position position="124"/>
    </location>
    <ligand>
        <name>heme</name>
        <dbReference type="ChEBI" id="CHEBI:30413"/>
    </ligand>
    <ligandPart>
        <name>Fe</name>
        <dbReference type="ChEBI" id="CHEBI:18248"/>
    </ligandPart>
</feature>
<evidence type="ECO:0000313" key="7">
    <source>
        <dbReference type="EMBL" id="ARE81543.1"/>
    </source>
</evidence>
<name>A0A1V0RIE7_9RHOB</name>
<keyword evidence="3" id="KW-0479">Metal-binding</keyword>
<comment type="similarity">
    <text evidence="5">Belongs to the truncated hemoglobin family. Group II subfamily.</text>
</comment>
<dbReference type="GO" id="GO:0046872">
    <property type="term" value="F:metal ion binding"/>
    <property type="evidence" value="ECO:0007669"/>
    <property type="project" value="UniProtKB-KW"/>
</dbReference>
<dbReference type="Proteomes" id="UP000192273">
    <property type="component" value="Chromosome"/>
</dbReference>
<dbReference type="EMBL" id="CP020474">
    <property type="protein sequence ID" value="ARE81543.1"/>
    <property type="molecule type" value="Genomic_DNA"/>
</dbReference>
<dbReference type="Gene3D" id="1.10.490.10">
    <property type="entry name" value="Globins"/>
    <property type="match status" value="1"/>
</dbReference>
<dbReference type="InterPro" id="IPR009050">
    <property type="entry name" value="Globin-like_sf"/>
</dbReference>
<evidence type="ECO:0000256" key="1">
    <source>
        <dbReference type="ARBA" id="ARBA00022448"/>
    </source>
</evidence>
<keyword evidence="4" id="KW-0408">Iron</keyword>
<keyword evidence="1" id="KW-0813">Transport</keyword>
<dbReference type="PANTHER" id="PTHR47366">
    <property type="entry name" value="TWO-ON-TWO HEMOGLOBIN-3"/>
    <property type="match status" value="1"/>
</dbReference>
<evidence type="ECO:0000256" key="3">
    <source>
        <dbReference type="ARBA" id="ARBA00022723"/>
    </source>
</evidence>
<dbReference type="GO" id="GO:0019825">
    <property type="term" value="F:oxygen binding"/>
    <property type="evidence" value="ECO:0007669"/>
    <property type="project" value="InterPro"/>
</dbReference>
<dbReference type="GO" id="GO:0005344">
    <property type="term" value="F:oxygen carrier activity"/>
    <property type="evidence" value="ECO:0007669"/>
    <property type="project" value="InterPro"/>
</dbReference>
<evidence type="ECO:0000313" key="8">
    <source>
        <dbReference type="Proteomes" id="UP000192273"/>
    </source>
</evidence>
<organism evidence="7 8">
    <name type="scientific">Roseovarius mucosus</name>
    <dbReference type="NCBI Taxonomy" id="215743"/>
    <lineage>
        <taxon>Bacteria</taxon>
        <taxon>Pseudomonadati</taxon>
        <taxon>Pseudomonadota</taxon>
        <taxon>Alphaproteobacteria</taxon>
        <taxon>Rhodobacterales</taxon>
        <taxon>Roseobacteraceae</taxon>
        <taxon>Roseovarius</taxon>
    </lineage>
</organism>
<proteinExistence type="inferred from homology"/>
<reference evidence="7 8" key="1">
    <citation type="submission" date="2017-03" db="EMBL/GenBank/DDBJ databases">
        <title>Genome Sequence of Roseovarius mucosus strain SMR3 Isolated from a culture of the Diatom Skeletonema marinoi.</title>
        <authorList>
            <person name="Topel M."/>
            <person name="Pinder M."/>
            <person name="Johansson O.N."/>
            <person name="Kourtchenko O."/>
            <person name="Godhe A."/>
            <person name="Clarke A.K."/>
        </authorList>
    </citation>
    <scope>NUCLEOTIDE SEQUENCE [LARGE SCALE GENOMIC DNA]</scope>
    <source>
        <strain evidence="7 8">SMR3</strain>
    </source>
</reference>
<evidence type="ECO:0000256" key="6">
    <source>
        <dbReference type="PIRSR" id="PIRSR601486-1"/>
    </source>
</evidence>
<dbReference type="AlphaFoldDB" id="A0A1V0RIE7"/>
<gene>
    <name evidence="7" type="primary">yjbI</name>
    <name evidence="7" type="ORF">ROSMUCSMR3_00029</name>
</gene>
<dbReference type="SUPFAM" id="SSF46458">
    <property type="entry name" value="Globin-like"/>
    <property type="match status" value="1"/>
</dbReference>
<dbReference type="PANTHER" id="PTHR47366:SF1">
    <property type="entry name" value="TWO-ON-TWO HEMOGLOBIN-3"/>
    <property type="match status" value="1"/>
</dbReference>
<protein>
    <submittedName>
        <fullName evidence="7">Group 2 truncated hemoglobin YjbI</fullName>
    </submittedName>
</protein>
<evidence type="ECO:0000256" key="4">
    <source>
        <dbReference type="ARBA" id="ARBA00023004"/>
    </source>
</evidence>
<evidence type="ECO:0000256" key="5">
    <source>
        <dbReference type="ARBA" id="ARBA00034496"/>
    </source>
</evidence>
<dbReference type="InterPro" id="IPR044203">
    <property type="entry name" value="GlbO/GLB3-like"/>
</dbReference>
<dbReference type="InterPro" id="IPR001486">
    <property type="entry name" value="Hemoglobin_trunc"/>
</dbReference>
<evidence type="ECO:0000256" key="2">
    <source>
        <dbReference type="ARBA" id="ARBA00022617"/>
    </source>
</evidence>
<keyword evidence="8" id="KW-1185">Reference proteome</keyword>
<dbReference type="Pfam" id="PF01152">
    <property type="entry name" value="Bac_globin"/>
    <property type="match status" value="1"/>
</dbReference>
<accession>A0A1V0RIE7</accession>
<sequence>MGTMSTALDDIGGEERLRDLVRTFYDRMEGDPAVYPLHRLHFRGHGLEHTRQTQFEFLSGFLGGRAYYRERFGHMDLREIHAHVPIRQADVTMWLETFDAALRAEGMEGPVVERFRAVLHRAAHMLINAVPDWREEAGHVGQGCPVSGA</sequence>